<dbReference type="CDD" id="cd07822">
    <property type="entry name" value="SRPBCC_4"/>
    <property type="match status" value="1"/>
</dbReference>
<organism evidence="1 2">
    <name type="scientific">Microscilla marina ATCC 23134</name>
    <dbReference type="NCBI Taxonomy" id="313606"/>
    <lineage>
        <taxon>Bacteria</taxon>
        <taxon>Pseudomonadati</taxon>
        <taxon>Bacteroidota</taxon>
        <taxon>Cytophagia</taxon>
        <taxon>Cytophagales</taxon>
        <taxon>Microscillaceae</taxon>
        <taxon>Microscilla</taxon>
    </lineage>
</organism>
<dbReference type="InterPro" id="IPR023393">
    <property type="entry name" value="START-like_dom_sf"/>
</dbReference>
<proteinExistence type="predicted"/>
<evidence type="ECO:0000313" key="2">
    <source>
        <dbReference type="Proteomes" id="UP000004095"/>
    </source>
</evidence>
<comment type="caution">
    <text evidence="1">The sequence shown here is derived from an EMBL/GenBank/DDBJ whole genome shotgun (WGS) entry which is preliminary data.</text>
</comment>
<accession>A1ZLJ4</accession>
<dbReference type="InterPro" id="IPR019587">
    <property type="entry name" value="Polyketide_cyclase/dehydratase"/>
</dbReference>
<protein>
    <recommendedName>
        <fullName evidence="3">SRPBCC domain-containing protein</fullName>
    </recommendedName>
</protein>
<evidence type="ECO:0008006" key="3">
    <source>
        <dbReference type="Google" id="ProtNLM"/>
    </source>
</evidence>
<evidence type="ECO:0000313" key="1">
    <source>
        <dbReference type="EMBL" id="EAY28748.1"/>
    </source>
</evidence>
<dbReference type="EMBL" id="AAWS01000014">
    <property type="protein sequence ID" value="EAY28748.1"/>
    <property type="molecule type" value="Genomic_DNA"/>
</dbReference>
<keyword evidence="2" id="KW-1185">Reference proteome</keyword>
<reference evidence="1 2" key="1">
    <citation type="submission" date="2007-01" db="EMBL/GenBank/DDBJ databases">
        <authorList>
            <person name="Haygood M."/>
            <person name="Podell S."/>
            <person name="Anderson C."/>
            <person name="Hopkinson B."/>
            <person name="Roe K."/>
            <person name="Barbeau K."/>
            <person name="Gaasterland T."/>
            <person name="Ferriera S."/>
            <person name="Johnson J."/>
            <person name="Kravitz S."/>
            <person name="Beeson K."/>
            <person name="Sutton G."/>
            <person name="Rogers Y.-H."/>
            <person name="Friedman R."/>
            <person name="Frazier M."/>
            <person name="Venter J.C."/>
        </authorList>
    </citation>
    <scope>NUCLEOTIDE SEQUENCE [LARGE SCALE GENOMIC DNA]</scope>
    <source>
        <strain evidence="1 2">ATCC 23134</strain>
    </source>
</reference>
<gene>
    <name evidence="1" type="ORF">M23134_07846</name>
</gene>
<sequence>MTSQATQQNGQAVKVKHTFKLQYSVKVNIAAPAEKIWGLLTNAADFPKWNSTVEKIEGQIALNEKITVFVKLSKRPFNLKVSELVPNKKMVWQSGAAAFKGVRTYTLTDCADGTADFEMQEVFSGFMLPLIAGSLPDFTQAFEDFAADLKTASEAG</sequence>
<dbReference type="Pfam" id="PF10604">
    <property type="entry name" value="Polyketide_cyc2"/>
    <property type="match status" value="1"/>
</dbReference>
<dbReference type="Gene3D" id="3.30.530.20">
    <property type="match status" value="1"/>
</dbReference>
<dbReference type="OrthoDB" id="191189at2"/>
<name>A1ZLJ4_MICM2</name>
<dbReference type="eggNOG" id="COG3832">
    <property type="taxonomic scope" value="Bacteria"/>
</dbReference>
<dbReference type="RefSeq" id="WP_002697481.1">
    <property type="nucleotide sequence ID" value="NZ_AAWS01000014.1"/>
</dbReference>
<dbReference type="SUPFAM" id="SSF55961">
    <property type="entry name" value="Bet v1-like"/>
    <property type="match status" value="1"/>
</dbReference>
<dbReference type="AlphaFoldDB" id="A1ZLJ4"/>
<dbReference type="Proteomes" id="UP000004095">
    <property type="component" value="Unassembled WGS sequence"/>
</dbReference>